<organism evidence="2 3">
    <name type="scientific">Streptomyces rhizosphaericus</name>
    <dbReference type="NCBI Taxonomy" id="114699"/>
    <lineage>
        <taxon>Bacteria</taxon>
        <taxon>Bacillati</taxon>
        <taxon>Actinomycetota</taxon>
        <taxon>Actinomycetes</taxon>
        <taxon>Kitasatosporales</taxon>
        <taxon>Streptomycetaceae</taxon>
        <taxon>Streptomyces</taxon>
        <taxon>Streptomyces violaceusniger group</taxon>
    </lineage>
</organism>
<evidence type="ECO:0000313" key="2">
    <source>
        <dbReference type="EMBL" id="GAA0961384.1"/>
    </source>
</evidence>
<keyword evidence="3" id="KW-1185">Reference proteome</keyword>
<reference evidence="2 3" key="1">
    <citation type="journal article" date="2019" name="Int. J. Syst. Evol. Microbiol.">
        <title>The Global Catalogue of Microorganisms (GCM) 10K type strain sequencing project: providing services to taxonomists for standard genome sequencing and annotation.</title>
        <authorList>
            <consortium name="The Broad Institute Genomics Platform"/>
            <consortium name="The Broad Institute Genome Sequencing Center for Infectious Disease"/>
            <person name="Wu L."/>
            <person name="Ma J."/>
        </authorList>
    </citation>
    <scope>NUCLEOTIDE SEQUENCE [LARGE SCALE GENOMIC DNA]</scope>
    <source>
        <strain evidence="2 3">JCM 11444</strain>
    </source>
</reference>
<gene>
    <name evidence="2" type="ORF">GCM10009575_095600</name>
</gene>
<feature type="region of interest" description="Disordered" evidence="1">
    <location>
        <begin position="1"/>
        <end position="102"/>
    </location>
</feature>
<dbReference type="Proteomes" id="UP001500418">
    <property type="component" value="Unassembled WGS sequence"/>
</dbReference>
<proteinExistence type="predicted"/>
<evidence type="ECO:0000313" key="3">
    <source>
        <dbReference type="Proteomes" id="UP001500418"/>
    </source>
</evidence>
<feature type="compositionally biased region" description="Basic and acidic residues" evidence="1">
    <location>
        <begin position="14"/>
        <end position="25"/>
    </location>
</feature>
<feature type="compositionally biased region" description="Low complexity" evidence="1">
    <location>
        <begin position="1"/>
        <end position="11"/>
    </location>
</feature>
<name>A0ABN1RPV3_9ACTN</name>
<feature type="compositionally biased region" description="Basic and acidic residues" evidence="1">
    <location>
        <begin position="68"/>
        <end position="78"/>
    </location>
</feature>
<evidence type="ECO:0000256" key="1">
    <source>
        <dbReference type="SAM" id="MobiDB-lite"/>
    </source>
</evidence>
<sequence>MFPLRALAGAGARDGGDLPPCERVRSQQPRPTLDTENGPDAENGDAAKVRPGPVRMSAISIPPILRLSDSRGLPDARKGPRKQSCPPIPGRCARATGITTQA</sequence>
<dbReference type="EMBL" id="BAAAID010000137">
    <property type="protein sequence ID" value="GAA0961384.1"/>
    <property type="molecule type" value="Genomic_DNA"/>
</dbReference>
<comment type="caution">
    <text evidence="2">The sequence shown here is derived from an EMBL/GenBank/DDBJ whole genome shotgun (WGS) entry which is preliminary data.</text>
</comment>
<protein>
    <submittedName>
        <fullName evidence="2">Uncharacterized protein</fullName>
    </submittedName>
</protein>
<accession>A0ABN1RPV3</accession>